<dbReference type="EMBL" id="LZFO01000003">
    <property type="protein sequence ID" value="OFI07466.1"/>
    <property type="molecule type" value="Genomic_DNA"/>
</dbReference>
<reference evidence="1 2" key="1">
    <citation type="submission" date="2016-06" db="EMBL/GenBank/DDBJ databases">
        <title>Genome sequence of Clostridium acetireducens DSM 10703.</title>
        <authorList>
            <person name="Poehlein A."/>
            <person name="Fluechter S."/>
            <person name="Duerre P."/>
            <person name="Daniel R."/>
        </authorList>
    </citation>
    <scope>NUCLEOTIDE SEQUENCE [LARGE SCALE GENOMIC DNA]</scope>
    <source>
        <strain evidence="1 2">DSM 10703</strain>
    </source>
</reference>
<organism evidence="1 2">
    <name type="scientific">Clostridium acetireducens DSM 10703</name>
    <dbReference type="NCBI Taxonomy" id="1121290"/>
    <lineage>
        <taxon>Bacteria</taxon>
        <taxon>Bacillati</taxon>
        <taxon>Bacillota</taxon>
        <taxon>Clostridia</taxon>
        <taxon>Eubacteriales</taxon>
        <taxon>Clostridiaceae</taxon>
        <taxon>Clostridium</taxon>
    </lineage>
</organism>
<gene>
    <name evidence="1" type="ORF">CLOACE_02950</name>
</gene>
<dbReference type="RefSeq" id="WP_070109265.1">
    <property type="nucleotide sequence ID" value="NZ_LZFO01000003.1"/>
</dbReference>
<protein>
    <submittedName>
        <fullName evidence="1">Uncharacterized protein</fullName>
    </submittedName>
</protein>
<evidence type="ECO:0000313" key="1">
    <source>
        <dbReference type="EMBL" id="OFI07466.1"/>
    </source>
</evidence>
<comment type="caution">
    <text evidence="1">The sequence shown here is derived from an EMBL/GenBank/DDBJ whole genome shotgun (WGS) entry which is preliminary data.</text>
</comment>
<dbReference type="STRING" id="1121290.CLAOCE_02950"/>
<proteinExistence type="predicted"/>
<name>A0A1E8F279_9CLOT</name>
<keyword evidence="2" id="KW-1185">Reference proteome</keyword>
<evidence type="ECO:0000313" key="2">
    <source>
        <dbReference type="Proteomes" id="UP000175744"/>
    </source>
</evidence>
<sequence>MGEKEQILNATIKGLSNTAIVMIKESGLDAVKEEVIAINTMCSQIINRWNLDKELYFKHIEAINNQVLLDEKFVIGWEL</sequence>
<dbReference type="AlphaFoldDB" id="A0A1E8F279"/>
<accession>A0A1E8F279</accession>
<dbReference type="Proteomes" id="UP000175744">
    <property type="component" value="Unassembled WGS sequence"/>
</dbReference>